<reference evidence="3 4" key="1">
    <citation type="submission" date="2019-06" db="EMBL/GenBank/DDBJ databases">
        <title>Genome of Methylobacterium sp. 17Sr1-39.</title>
        <authorList>
            <person name="Seo T."/>
        </authorList>
    </citation>
    <scope>NUCLEOTIDE SEQUENCE [LARGE SCALE GENOMIC DNA]</scope>
    <source>
        <strain evidence="3 4">17Sr1-39</strain>
    </source>
</reference>
<evidence type="ECO:0000313" key="3">
    <source>
        <dbReference type="EMBL" id="TNC07721.1"/>
    </source>
</evidence>
<dbReference type="SUPFAM" id="SSF47819">
    <property type="entry name" value="HRDC-like"/>
    <property type="match status" value="1"/>
</dbReference>
<feature type="domain" description="HRDC" evidence="2">
    <location>
        <begin position="1"/>
        <end position="46"/>
    </location>
</feature>
<feature type="region of interest" description="Disordered" evidence="1">
    <location>
        <begin position="48"/>
        <end position="76"/>
    </location>
</feature>
<dbReference type="InterPro" id="IPR010997">
    <property type="entry name" value="HRDC-like_sf"/>
</dbReference>
<keyword evidence="4" id="KW-1185">Reference proteome</keyword>
<name>A0A5C4L9E6_9HYPH</name>
<proteinExistence type="predicted"/>
<comment type="caution">
    <text evidence="3">The sequence shown here is derived from an EMBL/GenBank/DDBJ whole genome shotgun (WGS) entry which is preliminary data.</text>
</comment>
<dbReference type="Gene3D" id="1.10.150.80">
    <property type="entry name" value="HRDC domain"/>
    <property type="match status" value="1"/>
</dbReference>
<evidence type="ECO:0000259" key="2">
    <source>
        <dbReference type="Pfam" id="PF00570"/>
    </source>
</evidence>
<protein>
    <recommendedName>
        <fullName evidence="2">HRDC domain-containing protein</fullName>
    </recommendedName>
</protein>
<dbReference type="Pfam" id="PF00570">
    <property type="entry name" value="HRDC"/>
    <property type="match status" value="1"/>
</dbReference>
<dbReference type="InterPro" id="IPR044876">
    <property type="entry name" value="HRDC_dom_sf"/>
</dbReference>
<dbReference type="GO" id="GO:0000166">
    <property type="term" value="F:nucleotide binding"/>
    <property type="evidence" value="ECO:0007669"/>
    <property type="project" value="InterPro"/>
</dbReference>
<evidence type="ECO:0000313" key="4">
    <source>
        <dbReference type="Proteomes" id="UP000305267"/>
    </source>
</evidence>
<dbReference type="RefSeq" id="WP_139039984.1">
    <property type="nucleotide sequence ID" value="NZ_VDDA01000031.1"/>
</dbReference>
<dbReference type="EMBL" id="VDDA01000031">
    <property type="protein sequence ID" value="TNC07721.1"/>
    <property type="molecule type" value="Genomic_DNA"/>
</dbReference>
<dbReference type="GO" id="GO:0003676">
    <property type="term" value="F:nucleic acid binding"/>
    <property type="evidence" value="ECO:0007669"/>
    <property type="project" value="InterPro"/>
</dbReference>
<evidence type="ECO:0000256" key="1">
    <source>
        <dbReference type="SAM" id="MobiDB-lite"/>
    </source>
</evidence>
<dbReference type="Proteomes" id="UP000305267">
    <property type="component" value="Unassembled WGS sequence"/>
</dbReference>
<sequence length="76" mass="7542">MPAYVGASDTTLIAITRIKPADVQAVGLVPGFGQAKIARSGPAFAAAAVDSRHENLPGDDASPEAEEALSAPSPGA</sequence>
<accession>A0A5C4L9E6</accession>
<gene>
    <name evidence="3" type="ORF">FF100_31495</name>
</gene>
<organism evidence="3 4">
    <name type="scientific">Methylobacterium terricola</name>
    <dbReference type="NCBI Taxonomy" id="2583531"/>
    <lineage>
        <taxon>Bacteria</taxon>
        <taxon>Pseudomonadati</taxon>
        <taxon>Pseudomonadota</taxon>
        <taxon>Alphaproteobacteria</taxon>
        <taxon>Hyphomicrobiales</taxon>
        <taxon>Methylobacteriaceae</taxon>
        <taxon>Methylobacterium</taxon>
    </lineage>
</organism>
<dbReference type="OrthoDB" id="574643at356"/>
<dbReference type="InterPro" id="IPR002121">
    <property type="entry name" value="HRDC_dom"/>
</dbReference>
<dbReference type="AlphaFoldDB" id="A0A5C4L9E6"/>